<evidence type="ECO:0000256" key="1">
    <source>
        <dbReference type="ARBA" id="ARBA00004141"/>
    </source>
</evidence>
<feature type="transmembrane region" description="Helical" evidence="7">
    <location>
        <begin position="448"/>
        <end position="468"/>
    </location>
</feature>
<keyword evidence="3 7" id="KW-1133">Transmembrane helix</keyword>
<dbReference type="Proteomes" id="UP000310066">
    <property type="component" value="Unassembled WGS sequence"/>
</dbReference>
<evidence type="ECO:0000313" key="9">
    <source>
        <dbReference type="EMBL" id="TKA30237.1"/>
    </source>
</evidence>
<evidence type="ECO:0000256" key="4">
    <source>
        <dbReference type="ARBA" id="ARBA00023136"/>
    </source>
</evidence>
<dbReference type="Pfam" id="PF07690">
    <property type="entry name" value="MFS_1"/>
    <property type="match status" value="1"/>
</dbReference>
<proteinExistence type="inferred from homology"/>
<feature type="transmembrane region" description="Helical" evidence="7">
    <location>
        <begin position="320"/>
        <end position="342"/>
    </location>
</feature>
<dbReference type="InterPro" id="IPR036259">
    <property type="entry name" value="MFS_trans_sf"/>
</dbReference>
<evidence type="ECO:0000256" key="3">
    <source>
        <dbReference type="ARBA" id="ARBA00022989"/>
    </source>
</evidence>
<organism evidence="9 10">
    <name type="scientific">Friedmanniomyces endolithicus</name>
    <dbReference type="NCBI Taxonomy" id="329885"/>
    <lineage>
        <taxon>Eukaryota</taxon>
        <taxon>Fungi</taxon>
        <taxon>Dikarya</taxon>
        <taxon>Ascomycota</taxon>
        <taxon>Pezizomycotina</taxon>
        <taxon>Dothideomycetes</taxon>
        <taxon>Dothideomycetidae</taxon>
        <taxon>Mycosphaerellales</taxon>
        <taxon>Teratosphaeriaceae</taxon>
        <taxon>Friedmanniomyces</taxon>
    </lineage>
</organism>
<feature type="transmembrane region" description="Helical" evidence="7">
    <location>
        <begin position="212"/>
        <end position="231"/>
    </location>
</feature>
<feature type="transmembrane region" description="Helical" evidence="7">
    <location>
        <begin position="50"/>
        <end position="71"/>
    </location>
</feature>
<dbReference type="InterPro" id="IPR011701">
    <property type="entry name" value="MFS"/>
</dbReference>
<evidence type="ECO:0000256" key="7">
    <source>
        <dbReference type="SAM" id="Phobius"/>
    </source>
</evidence>
<evidence type="ECO:0000256" key="6">
    <source>
        <dbReference type="SAM" id="MobiDB-lite"/>
    </source>
</evidence>
<dbReference type="FunFam" id="1.20.1250.20:FF:000509">
    <property type="entry name" value="MFS general substrate transporter"/>
    <property type="match status" value="1"/>
</dbReference>
<reference evidence="9 10" key="1">
    <citation type="submission" date="2017-03" db="EMBL/GenBank/DDBJ databases">
        <title>Genomes of endolithic fungi from Antarctica.</title>
        <authorList>
            <person name="Coleine C."/>
            <person name="Masonjones S."/>
            <person name="Stajich J.E."/>
        </authorList>
    </citation>
    <scope>NUCLEOTIDE SEQUENCE [LARGE SCALE GENOMIC DNA]</scope>
    <source>
        <strain evidence="9 10">CCFEE 5311</strain>
    </source>
</reference>
<feature type="transmembrane region" description="Helical" evidence="7">
    <location>
        <begin position="147"/>
        <end position="164"/>
    </location>
</feature>
<dbReference type="InterPro" id="IPR020846">
    <property type="entry name" value="MFS_dom"/>
</dbReference>
<dbReference type="AlphaFoldDB" id="A0A4U0U5M9"/>
<feature type="transmembrane region" description="Helical" evidence="7">
    <location>
        <begin position="124"/>
        <end position="141"/>
    </location>
</feature>
<protein>
    <recommendedName>
        <fullName evidence="8">Major facilitator superfamily (MFS) profile domain-containing protein</fullName>
    </recommendedName>
</protein>
<feature type="transmembrane region" description="Helical" evidence="7">
    <location>
        <begin position="480"/>
        <end position="503"/>
    </location>
</feature>
<gene>
    <name evidence="9" type="ORF">B0A54_15431</name>
</gene>
<evidence type="ECO:0000313" key="10">
    <source>
        <dbReference type="Proteomes" id="UP000310066"/>
    </source>
</evidence>
<feature type="domain" description="Major facilitator superfamily (MFS) profile" evidence="8">
    <location>
        <begin position="52"/>
        <end position="508"/>
    </location>
</feature>
<dbReference type="Gene3D" id="1.20.1250.20">
    <property type="entry name" value="MFS general substrate transporter like domains"/>
    <property type="match status" value="1"/>
</dbReference>
<dbReference type="STRING" id="329885.A0A4U0U5M9"/>
<name>A0A4U0U5M9_9PEZI</name>
<feature type="transmembrane region" description="Helical" evidence="7">
    <location>
        <begin position="285"/>
        <end position="308"/>
    </location>
</feature>
<feature type="transmembrane region" description="Helical" evidence="7">
    <location>
        <begin position="184"/>
        <end position="206"/>
    </location>
</feature>
<evidence type="ECO:0000256" key="5">
    <source>
        <dbReference type="ARBA" id="ARBA00038347"/>
    </source>
</evidence>
<dbReference type="PANTHER" id="PTHR23502">
    <property type="entry name" value="MAJOR FACILITATOR SUPERFAMILY"/>
    <property type="match status" value="1"/>
</dbReference>
<sequence length="519" mass="56275">MDETQPLLPQRTNEYRAHHPQDKTDVNYRLDFDPNGDPDNPQDWKTSYKWGVVLLLAFMAFSVTFNCIGLVPVANNIVADLDHASGRESSSAASVLLVTIWELGEAAGPLLIAPMSEVYGRYPVFNIANGLFIACTVLGALSQSTTLLIFARFFSGCAVAGNVLNPAIIGDMFPTKSRGSPMSVIMLAPLLGGAVGPAVAGLVAQTTGWREIIWISVGLATVAEILFLVLLRETYKPAILRRRAHKLGVVVRRGAKSDDTEALIDVETMHPEVSIWKSIKRPATVFASSVVLQMLSLYGAVIFAFYYVVSTTLPGILETIYAFPPTLIGASFLSFSESSLPLTMRGVRSRLRPTLALGSALGTIVCNSLLDYITVRLQPPHRPHQPELRLPLAIFGAFTLPLTLALYGWTADLHLPFPVLILSVALMGFTLILGLLPVTSYVVDAFGMYSASAFTAVLITRCLMSTFMPMAAQPLASVWGWGWGMCGLAAVCMALAPVPVVIFRYGGSLRERSTFTKEE</sequence>
<comment type="caution">
    <text evidence="9">The sequence shown here is derived from an EMBL/GenBank/DDBJ whole genome shotgun (WGS) entry which is preliminary data.</text>
</comment>
<dbReference type="SUPFAM" id="SSF103473">
    <property type="entry name" value="MFS general substrate transporter"/>
    <property type="match status" value="1"/>
</dbReference>
<keyword evidence="2 7" id="KW-0812">Transmembrane</keyword>
<keyword evidence="4 7" id="KW-0472">Membrane</keyword>
<dbReference type="PROSITE" id="PS50850">
    <property type="entry name" value="MFS"/>
    <property type="match status" value="1"/>
</dbReference>
<dbReference type="OrthoDB" id="5296287at2759"/>
<comment type="subcellular location">
    <subcellularLocation>
        <location evidence="1">Membrane</location>
        <topology evidence="1">Multi-pass membrane protein</topology>
    </subcellularLocation>
</comment>
<feature type="region of interest" description="Disordered" evidence="6">
    <location>
        <begin position="1"/>
        <end position="20"/>
    </location>
</feature>
<dbReference type="EMBL" id="NAJP01000104">
    <property type="protein sequence ID" value="TKA30237.1"/>
    <property type="molecule type" value="Genomic_DNA"/>
</dbReference>
<accession>A0A4U0U5M9</accession>
<feature type="transmembrane region" description="Helical" evidence="7">
    <location>
        <begin position="390"/>
        <end position="409"/>
    </location>
</feature>
<comment type="similarity">
    <text evidence="5">Belongs to the major facilitator superfamily. CAR1 family.</text>
</comment>
<evidence type="ECO:0000259" key="8">
    <source>
        <dbReference type="PROSITE" id="PS50850"/>
    </source>
</evidence>
<dbReference type="GO" id="GO:0016020">
    <property type="term" value="C:membrane"/>
    <property type="evidence" value="ECO:0007669"/>
    <property type="project" value="UniProtKB-SubCell"/>
</dbReference>
<feature type="transmembrane region" description="Helical" evidence="7">
    <location>
        <begin position="415"/>
        <end position="436"/>
    </location>
</feature>
<dbReference type="GO" id="GO:0022857">
    <property type="term" value="F:transmembrane transporter activity"/>
    <property type="evidence" value="ECO:0007669"/>
    <property type="project" value="InterPro"/>
</dbReference>
<evidence type="ECO:0000256" key="2">
    <source>
        <dbReference type="ARBA" id="ARBA00022692"/>
    </source>
</evidence>
<dbReference type="PANTHER" id="PTHR23502:SF163">
    <property type="entry name" value="MAJOR FACILITATOR SUPERFAMILY (MFS) PROFILE DOMAIN-CONTAINING PROTEIN"/>
    <property type="match status" value="1"/>
</dbReference>